<dbReference type="PANTHER" id="PTHR42789:SF1">
    <property type="entry name" value="D-ISOMER SPECIFIC 2-HYDROXYACID DEHYDROGENASE FAMILY PROTEIN (AFU_ORTHOLOGUE AFUA_6G10090)"/>
    <property type="match status" value="1"/>
</dbReference>
<dbReference type="Gene3D" id="3.40.50.720">
    <property type="entry name" value="NAD(P)-binding Rossmann-like Domain"/>
    <property type="match status" value="2"/>
</dbReference>
<dbReference type="PANTHER" id="PTHR42789">
    <property type="entry name" value="D-ISOMER SPECIFIC 2-HYDROXYACID DEHYDROGENASE FAMILY PROTEIN (AFU_ORTHOLOGUE AFUA_6G10090)"/>
    <property type="match status" value="1"/>
</dbReference>
<evidence type="ECO:0000256" key="3">
    <source>
        <dbReference type="ARBA" id="ARBA00023027"/>
    </source>
</evidence>
<dbReference type="CDD" id="cd12169">
    <property type="entry name" value="PGDH_like_1"/>
    <property type="match status" value="1"/>
</dbReference>
<dbReference type="GO" id="GO:0051287">
    <property type="term" value="F:NAD binding"/>
    <property type="evidence" value="ECO:0007669"/>
    <property type="project" value="InterPro"/>
</dbReference>
<comment type="caution">
    <text evidence="7">The sequence shown here is derived from an EMBL/GenBank/DDBJ whole genome shotgun (WGS) entry which is preliminary data.</text>
</comment>
<feature type="domain" description="D-isomer specific 2-hydroxyacid dehydrogenase catalytic" evidence="5">
    <location>
        <begin position="19"/>
        <end position="312"/>
    </location>
</feature>
<dbReference type="SUPFAM" id="SSF52283">
    <property type="entry name" value="Formate/glycerate dehydrogenase catalytic domain-like"/>
    <property type="match status" value="1"/>
</dbReference>
<dbReference type="Pfam" id="PF02826">
    <property type="entry name" value="2-Hacid_dh_C"/>
    <property type="match status" value="1"/>
</dbReference>
<dbReference type="InterPro" id="IPR050857">
    <property type="entry name" value="D-2-hydroxyacid_DH"/>
</dbReference>
<evidence type="ECO:0000256" key="4">
    <source>
        <dbReference type="RuleBase" id="RU003719"/>
    </source>
</evidence>
<keyword evidence="3" id="KW-0520">NAD</keyword>
<comment type="similarity">
    <text evidence="1 4">Belongs to the D-isomer specific 2-hydroxyacid dehydrogenase family.</text>
</comment>
<accession>A0A964WV72</accession>
<feature type="domain" description="D-isomer specific 2-hydroxyacid dehydrogenase NAD-binding" evidence="6">
    <location>
        <begin position="115"/>
        <end position="286"/>
    </location>
</feature>
<keyword evidence="2 4" id="KW-0560">Oxidoreductase</keyword>
<evidence type="ECO:0000259" key="6">
    <source>
        <dbReference type="Pfam" id="PF02826"/>
    </source>
</evidence>
<dbReference type="EMBL" id="SPKJ01000080">
    <property type="protein sequence ID" value="MYZ49550.1"/>
    <property type="molecule type" value="Genomic_DNA"/>
</dbReference>
<evidence type="ECO:0000256" key="1">
    <source>
        <dbReference type="ARBA" id="ARBA00005854"/>
    </source>
</evidence>
<organism evidence="7 8">
    <name type="scientific">Propylenella binzhouense</name>
    <dbReference type="NCBI Taxonomy" id="2555902"/>
    <lineage>
        <taxon>Bacteria</taxon>
        <taxon>Pseudomonadati</taxon>
        <taxon>Pseudomonadota</taxon>
        <taxon>Alphaproteobacteria</taxon>
        <taxon>Hyphomicrobiales</taxon>
        <taxon>Propylenellaceae</taxon>
        <taxon>Propylenella</taxon>
    </lineage>
</organism>
<keyword evidence="8" id="KW-1185">Reference proteome</keyword>
<reference evidence="7" key="1">
    <citation type="submission" date="2019-03" db="EMBL/GenBank/DDBJ databases">
        <title>Afifella sp. nov., isolated from activated sludge.</title>
        <authorList>
            <person name="Li Q."/>
            <person name="Liu Y."/>
        </authorList>
    </citation>
    <scope>NUCLEOTIDE SEQUENCE</scope>
    <source>
        <strain evidence="7">L72</strain>
    </source>
</reference>
<dbReference type="Pfam" id="PF00389">
    <property type="entry name" value="2-Hacid_dh"/>
    <property type="match status" value="1"/>
</dbReference>
<evidence type="ECO:0000313" key="8">
    <source>
        <dbReference type="Proteomes" id="UP000773614"/>
    </source>
</evidence>
<dbReference type="AlphaFoldDB" id="A0A964WV72"/>
<dbReference type="InterPro" id="IPR036291">
    <property type="entry name" value="NAD(P)-bd_dom_sf"/>
</dbReference>
<dbReference type="RefSeq" id="WP_161141889.1">
    <property type="nucleotide sequence ID" value="NZ_SPKJ01000080.1"/>
</dbReference>
<name>A0A964WV72_9HYPH</name>
<sequence length="322" mass="34959">MLRIAVLDDYQRVARTLADWESLGADCEVEVFDRNLASEDEAAAALAPFDILCLMRERMPLPGSLMERLPRLKLVVVTGSRVRTIDMEKAVARGITVCHTRPGESQAATPELAWGLILAAYRHIPEEHARVRAGGWQETLGTTLHGRTLGLLGLGKLGGRMVPVAKAFGMEVIAWSQNLGPERAAEAGARLVEKDELFETADIVSVHLVLGERTRGIVGAREIALMKQDALLVNTSRGPLVDEEALLAALTAGRIRAALDVYDREPLPANYPLRTAPNVVLSPHLGYVTADAYREFYPDTVEAILAWRAGAPIRVLAAPPAA</sequence>
<evidence type="ECO:0000259" key="5">
    <source>
        <dbReference type="Pfam" id="PF00389"/>
    </source>
</evidence>
<dbReference type="Proteomes" id="UP000773614">
    <property type="component" value="Unassembled WGS sequence"/>
</dbReference>
<dbReference type="PROSITE" id="PS00671">
    <property type="entry name" value="D_2_HYDROXYACID_DH_3"/>
    <property type="match status" value="1"/>
</dbReference>
<dbReference type="InterPro" id="IPR029753">
    <property type="entry name" value="D-isomer_DH_CS"/>
</dbReference>
<protein>
    <submittedName>
        <fullName evidence="7">D-2-hydroxyacid dehydrogenase family protein</fullName>
    </submittedName>
</protein>
<dbReference type="InterPro" id="IPR006140">
    <property type="entry name" value="D-isomer_DH_NAD-bd"/>
</dbReference>
<dbReference type="GO" id="GO:0016616">
    <property type="term" value="F:oxidoreductase activity, acting on the CH-OH group of donors, NAD or NADP as acceptor"/>
    <property type="evidence" value="ECO:0007669"/>
    <property type="project" value="InterPro"/>
</dbReference>
<evidence type="ECO:0000313" key="7">
    <source>
        <dbReference type="EMBL" id="MYZ49550.1"/>
    </source>
</evidence>
<dbReference type="OrthoDB" id="9793626at2"/>
<gene>
    <name evidence="7" type="ORF">E4O86_17710</name>
</gene>
<evidence type="ECO:0000256" key="2">
    <source>
        <dbReference type="ARBA" id="ARBA00023002"/>
    </source>
</evidence>
<dbReference type="InterPro" id="IPR006139">
    <property type="entry name" value="D-isomer_2_OHA_DH_cat_dom"/>
</dbReference>
<dbReference type="SUPFAM" id="SSF51735">
    <property type="entry name" value="NAD(P)-binding Rossmann-fold domains"/>
    <property type="match status" value="1"/>
</dbReference>
<proteinExistence type="inferred from homology"/>